<dbReference type="NCBIfam" id="NF003843">
    <property type="entry name" value="PRK05422.1"/>
    <property type="match status" value="1"/>
</dbReference>
<dbReference type="GO" id="GO:0070930">
    <property type="term" value="P:trans-translation-dependent protein tagging"/>
    <property type="evidence" value="ECO:0007669"/>
    <property type="project" value="TreeGrafter"/>
</dbReference>
<dbReference type="PANTHER" id="PTHR30308:SF2">
    <property type="entry name" value="SSRA-BINDING PROTEIN"/>
    <property type="match status" value="1"/>
</dbReference>
<comment type="function">
    <text evidence="3">Required for rescue of stalled ribosomes mediated by trans-translation. Binds to transfer-messenger RNA (tmRNA), required for stable association of tmRNA with ribosomes. tmRNA and SmpB together mimic tRNA shape, replacing the anticodon stem-loop with SmpB. tmRNA is encoded by the ssrA gene; the 2 termini fold to resemble tRNA(Ala) and it encodes a 'tag peptide', a short internal open reading frame. During trans-translation Ala-aminoacylated tmRNA acts like a tRNA, entering the A-site of stalled ribosomes, displacing the stalled mRNA. The ribosome then switches to translate the ORF on the tmRNA; the nascent peptide is terminated with the 'tag peptide' encoded by the tmRNA and targeted for degradation. The ribosome is freed to recommence translation, which seems to be the essential function of trans-translation.</text>
</comment>
<dbReference type="RefSeq" id="WP_012230421.1">
    <property type="nucleotide sequence ID" value="NZ_HG422565.1"/>
</dbReference>
<evidence type="ECO:0000313" key="4">
    <source>
        <dbReference type="EMBL" id="CCM65585.1"/>
    </source>
</evidence>
<comment type="similarity">
    <text evidence="3">Belongs to the SmpB family.</text>
</comment>
<sequence length="158" mass="18030">MGDDIQVIATNRQASRRFELRDTYEAGLVLLGSEVKSLREAKGTQVTEAYADLTRSGEMWLRGLHIAAYSHSQDHSGHEPTRPRKMLLHRTELDRLAAKVAQERLSIVPLRIYFKGSKVKLEFALGKPKKTVDRRRDIAARDVARDTERELARAAKHR</sequence>
<dbReference type="HAMAP" id="MF_00023">
    <property type="entry name" value="SmpB"/>
    <property type="match status" value="1"/>
</dbReference>
<protein>
    <recommendedName>
        <fullName evidence="3">SsrA-binding protein</fullName>
    </recommendedName>
    <alternativeName>
        <fullName evidence="3">Small protein B</fullName>
    </alternativeName>
</protein>
<evidence type="ECO:0000256" key="1">
    <source>
        <dbReference type="ARBA" id="ARBA00022490"/>
    </source>
</evidence>
<organism evidence="4 5">
    <name type="scientific">Candidatus Neomicrothrix parvicella RN1</name>
    <dbReference type="NCBI Taxonomy" id="1229780"/>
    <lineage>
        <taxon>Bacteria</taxon>
        <taxon>Bacillati</taxon>
        <taxon>Actinomycetota</taxon>
        <taxon>Acidimicrobiia</taxon>
        <taxon>Acidimicrobiales</taxon>
        <taxon>Microthrixaceae</taxon>
        <taxon>Candidatus Neomicrothrix</taxon>
    </lineage>
</organism>
<dbReference type="Pfam" id="PF01668">
    <property type="entry name" value="SmpB"/>
    <property type="match status" value="1"/>
</dbReference>
<dbReference type="AlphaFoldDB" id="R4Z4G4"/>
<dbReference type="PROSITE" id="PS01317">
    <property type="entry name" value="SSRP"/>
    <property type="match status" value="1"/>
</dbReference>
<dbReference type="eggNOG" id="COG0691">
    <property type="taxonomic scope" value="Bacteria"/>
</dbReference>
<dbReference type="GO" id="GO:0005829">
    <property type="term" value="C:cytosol"/>
    <property type="evidence" value="ECO:0007669"/>
    <property type="project" value="TreeGrafter"/>
</dbReference>
<dbReference type="GO" id="GO:0003723">
    <property type="term" value="F:RNA binding"/>
    <property type="evidence" value="ECO:0007669"/>
    <property type="project" value="UniProtKB-UniRule"/>
</dbReference>
<dbReference type="InterPro" id="IPR000037">
    <property type="entry name" value="SsrA-bd_prot"/>
</dbReference>
<name>R4Z4G4_9ACTN</name>
<dbReference type="STRING" id="1229780.BN381_80115"/>
<dbReference type="OrthoDB" id="9805462at2"/>
<reference evidence="4 5" key="1">
    <citation type="journal article" date="2013" name="ISME J.">
        <title>Metabolic model for the filamentous 'Candidatus Microthrix parvicella' based on genomic and metagenomic analyses.</title>
        <authorList>
            <person name="Jon McIlroy S."/>
            <person name="Kristiansen R."/>
            <person name="Albertsen M."/>
            <person name="Michael Karst S."/>
            <person name="Rossetti S."/>
            <person name="Lund Nielsen J."/>
            <person name="Tandoi V."/>
            <person name="James Seviour R."/>
            <person name="Nielsen P.H."/>
        </authorList>
    </citation>
    <scope>NUCLEOTIDE SEQUENCE [LARGE SCALE GENOMIC DNA]</scope>
    <source>
        <strain evidence="4 5">RN1</strain>
    </source>
</reference>
<dbReference type="Proteomes" id="UP000018291">
    <property type="component" value="Unassembled WGS sequence"/>
</dbReference>
<comment type="caution">
    <text evidence="4">The sequence shown here is derived from an EMBL/GenBank/DDBJ whole genome shotgun (WGS) entry which is preliminary data.</text>
</comment>
<dbReference type="PANTHER" id="PTHR30308">
    <property type="entry name" value="TMRNA-BINDING COMPONENT OF TRANS-TRANSLATION TAGGING COMPLEX"/>
    <property type="match status" value="1"/>
</dbReference>
<keyword evidence="1 3" id="KW-0963">Cytoplasm</keyword>
<dbReference type="GO" id="GO:0070929">
    <property type="term" value="P:trans-translation"/>
    <property type="evidence" value="ECO:0007669"/>
    <property type="project" value="UniProtKB-UniRule"/>
</dbReference>
<dbReference type="HOGENOM" id="CLU_108953_2_1_11"/>
<keyword evidence="2 3" id="KW-0694">RNA-binding</keyword>
<evidence type="ECO:0000313" key="5">
    <source>
        <dbReference type="Proteomes" id="UP000018291"/>
    </source>
</evidence>
<dbReference type="InterPro" id="IPR020081">
    <property type="entry name" value="SsrA-bd_prot_CS"/>
</dbReference>
<comment type="subcellular location">
    <subcellularLocation>
        <location evidence="3">Cytoplasm</location>
    </subcellularLocation>
    <text evidence="3">The tmRNA-SmpB complex associates with stalled 70S ribosomes.</text>
</comment>
<dbReference type="SUPFAM" id="SSF74982">
    <property type="entry name" value="Small protein B (SmpB)"/>
    <property type="match status" value="1"/>
</dbReference>
<dbReference type="Gene3D" id="2.40.280.10">
    <property type="match status" value="1"/>
</dbReference>
<evidence type="ECO:0000256" key="2">
    <source>
        <dbReference type="ARBA" id="ARBA00022884"/>
    </source>
</evidence>
<keyword evidence="5" id="KW-1185">Reference proteome</keyword>
<evidence type="ECO:0000256" key="3">
    <source>
        <dbReference type="HAMAP-Rule" id="MF_00023"/>
    </source>
</evidence>
<proteinExistence type="inferred from homology"/>
<dbReference type="NCBIfam" id="TIGR00086">
    <property type="entry name" value="smpB"/>
    <property type="match status" value="1"/>
</dbReference>
<dbReference type="CDD" id="cd09294">
    <property type="entry name" value="SmpB"/>
    <property type="match status" value="1"/>
</dbReference>
<accession>R4Z4G4</accession>
<dbReference type="EMBL" id="CANL01000078">
    <property type="protein sequence ID" value="CCM65585.1"/>
    <property type="molecule type" value="Genomic_DNA"/>
</dbReference>
<dbReference type="InterPro" id="IPR023620">
    <property type="entry name" value="SmpB"/>
</dbReference>
<gene>
    <name evidence="3 4" type="primary">smpB</name>
    <name evidence="4" type="ORF">BN381_80115</name>
</gene>